<dbReference type="GO" id="GO:0016853">
    <property type="term" value="F:isomerase activity"/>
    <property type="evidence" value="ECO:0007669"/>
    <property type="project" value="UniProtKB-KW"/>
</dbReference>
<evidence type="ECO:0000313" key="1">
    <source>
        <dbReference type="EMBL" id="GAX59893.1"/>
    </source>
</evidence>
<dbReference type="Proteomes" id="UP000218542">
    <property type="component" value="Unassembled WGS sequence"/>
</dbReference>
<gene>
    <name evidence="1" type="ORF">SCALIN_C04_0381</name>
</gene>
<dbReference type="RefSeq" id="WP_096893018.1">
    <property type="nucleotide sequence ID" value="NZ_BAOS01000004.1"/>
</dbReference>
<comment type="caution">
    <text evidence="1">The sequence shown here is derived from an EMBL/GenBank/DDBJ whole genome shotgun (WGS) entry which is preliminary data.</text>
</comment>
<keyword evidence="2" id="KW-1185">Reference proteome</keyword>
<proteinExistence type="predicted"/>
<organism evidence="1 2">
    <name type="scientific">Candidatus Scalindua japonica</name>
    <dbReference type="NCBI Taxonomy" id="1284222"/>
    <lineage>
        <taxon>Bacteria</taxon>
        <taxon>Pseudomonadati</taxon>
        <taxon>Planctomycetota</taxon>
        <taxon>Candidatus Brocadiia</taxon>
        <taxon>Candidatus Brocadiales</taxon>
        <taxon>Candidatus Scalinduaceae</taxon>
        <taxon>Candidatus Scalindua</taxon>
    </lineage>
</organism>
<name>A0A286TVJ6_9BACT</name>
<evidence type="ECO:0000313" key="2">
    <source>
        <dbReference type="Proteomes" id="UP000218542"/>
    </source>
</evidence>
<dbReference type="EMBL" id="BAOS01000004">
    <property type="protein sequence ID" value="GAX59893.1"/>
    <property type="molecule type" value="Genomic_DNA"/>
</dbReference>
<reference evidence="2" key="1">
    <citation type="journal article" date="2017" name="Environ. Microbiol. Rep.">
        <title>Genetic Diversity of Marine Anaerobic Ammonium-Oxidizing Bacteria as Revealed by Genomic and Proteomic Analyses of 'Candidatus Scalindua japonica'.</title>
        <authorList>
            <person name="Oshiki M."/>
            <person name="Mizuto K."/>
            <person name="Kimura Z."/>
            <person name="Kindaichi T."/>
            <person name="Satoh H."/>
            <person name="Okabe S."/>
        </authorList>
    </citation>
    <scope>NUCLEOTIDE SEQUENCE [LARGE SCALE GENOMIC DNA]</scope>
    <source>
        <strain evidence="2">husup-a2</strain>
    </source>
</reference>
<dbReference type="AlphaFoldDB" id="A0A286TVJ6"/>
<keyword evidence="1" id="KW-0413">Isomerase</keyword>
<sequence>MKFRALKTIKLKISKGEIELHPEQVVALKNDVAVMLFNQGKITPVGKASYRIYSKILEDYLWVVATERGLQELVDECVKDAIYTQEEVSNLIGEGISKEGLVAIHKVKNAFPGSSIKDISKKS</sequence>
<accession>A0A286TVJ6</accession>
<protein>
    <submittedName>
        <fullName evidence="1">2-hydroxychromene-2-carboxylate isomerase</fullName>
    </submittedName>
</protein>